<name>A0ABV0Y1N2_9TELE</name>
<dbReference type="Proteomes" id="UP001469553">
    <property type="component" value="Unassembled WGS sequence"/>
</dbReference>
<organism evidence="1 2">
    <name type="scientific">Ameca splendens</name>
    <dbReference type="NCBI Taxonomy" id="208324"/>
    <lineage>
        <taxon>Eukaryota</taxon>
        <taxon>Metazoa</taxon>
        <taxon>Chordata</taxon>
        <taxon>Craniata</taxon>
        <taxon>Vertebrata</taxon>
        <taxon>Euteleostomi</taxon>
        <taxon>Actinopterygii</taxon>
        <taxon>Neopterygii</taxon>
        <taxon>Teleostei</taxon>
        <taxon>Neoteleostei</taxon>
        <taxon>Acanthomorphata</taxon>
        <taxon>Ovalentaria</taxon>
        <taxon>Atherinomorphae</taxon>
        <taxon>Cyprinodontiformes</taxon>
        <taxon>Goodeidae</taxon>
        <taxon>Ameca</taxon>
    </lineage>
</organism>
<gene>
    <name evidence="1" type="ORF">AMECASPLE_015109</name>
</gene>
<evidence type="ECO:0000313" key="2">
    <source>
        <dbReference type="Proteomes" id="UP001469553"/>
    </source>
</evidence>
<comment type="caution">
    <text evidence="1">The sequence shown here is derived from an EMBL/GenBank/DDBJ whole genome shotgun (WGS) entry which is preliminary data.</text>
</comment>
<evidence type="ECO:0000313" key="1">
    <source>
        <dbReference type="EMBL" id="MEQ2287678.1"/>
    </source>
</evidence>
<proteinExistence type="predicted"/>
<keyword evidence="2" id="KW-1185">Reference proteome</keyword>
<sequence length="122" mass="13768">MSEAESRRRRTGVGLMNFKHRWSEFKAAGELLDLLLVSSPETNSSHPMCLEKTVPHHQVRMMDDKGPSRGSVLCGPPLEKAERTIAVSQLPCFSVRRVEGFVLPPVHNPTNNMNHQQFFVES</sequence>
<dbReference type="EMBL" id="JAHRIP010019860">
    <property type="protein sequence ID" value="MEQ2287678.1"/>
    <property type="molecule type" value="Genomic_DNA"/>
</dbReference>
<accession>A0ABV0Y1N2</accession>
<protein>
    <submittedName>
        <fullName evidence="1">Uncharacterized protein</fullName>
    </submittedName>
</protein>
<reference evidence="1 2" key="1">
    <citation type="submission" date="2021-06" db="EMBL/GenBank/DDBJ databases">
        <authorList>
            <person name="Palmer J.M."/>
        </authorList>
    </citation>
    <scope>NUCLEOTIDE SEQUENCE [LARGE SCALE GENOMIC DNA]</scope>
    <source>
        <strain evidence="1 2">AS_MEX2019</strain>
        <tissue evidence="1">Muscle</tissue>
    </source>
</reference>